<dbReference type="Gene3D" id="1.10.580.10">
    <property type="entry name" value="Citrate Synthase, domain 1"/>
    <property type="match status" value="1"/>
</dbReference>
<protein>
    <recommendedName>
        <fullName evidence="3">Citrate synthase</fullName>
    </recommendedName>
</protein>
<dbReference type="InterPro" id="IPR002020">
    <property type="entry name" value="Citrate_synthase"/>
</dbReference>
<dbReference type="RefSeq" id="WP_009366606.1">
    <property type="nucleotide sequence ID" value="NZ_ALJD01000003.1"/>
</dbReference>
<evidence type="ECO:0000313" key="5">
    <source>
        <dbReference type="EMBL" id="EJN60887.1"/>
    </source>
</evidence>
<gene>
    <name evidence="5" type="ORF">HSB1_14900</name>
</gene>
<dbReference type="InterPro" id="IPR036388">
    <property type="entry name" value="WH-like_DNA-bd_sf"/>
</dbReference>
<dbReference type="Gene3D" id="1.10.10.10">
    <property type="entry name" value="Winged helix-like DNA-binding domain superfamily/Winged helix DNA-binding domain"/>
    <property type="match status" value="1"/>
</dbReference>
<dbReference type="GO" id="GO:0005975">
    <property type="term" value="P:carbohydrate metabolic process"/>
    <property type="evidence" value="ECO:0007669"/>
    <property type="project" value="TreeGrafter"/>
</dbReference>
<dbReference type="PANTHER" id="PTHR11739">
    <property type="entry name" value="CITRATE SYNTHASE"/>
    <property type="match status" value="1"/>
</dbReference>
<comment type="similarity">
    <text evidence="1 3">Belongs to the citrate synthase family.</text>
</comment>
<dbReference type="eggNOG" id="arCOG03860">
    <property type="taxonomic scope" value="Archaea"/>
</dbReference>
<dbReference type="InterPro" id="IPR016142">
    <property type="entry name" value="Citrate_synth-like_lrg_a-sub"/>
</dbReference>
<dbReference type="GO" id="GO:0006099">
    <property type="term" value="P:tricarboxylic acid cycle"/>
    <property type="evidence" value="ECO:0007669"/>
    <property type="project" value="TreeGrafter"/>
</dbReference>
<keyword evidence="2 3" id="KW-0808">Transferase</keyword>
<evidence type="ECO:0000256" key="3">
    <source>
        <dbReference type="RuleBase" id="RU000441"/>
    </source>
</evidence>
<evidence type="ECO:0000313" key="6">
    <source>
        <dbReference type="Proteomes" id="UP000007813"/>
    </source>
</evidence>
<dbReference type="Pfam" id="PF00285">
    <property type="entry name" value="Citrate_synt"/>
    <property type="match status" value="1"/>
</dbReference>
<dbReference type="Gene3D" id="1.10.230.10">
    <property type="entry name" value="Cytochrome P450-Terp, domain 2"/>
    <property type="match status" value="1"/>
</dbReference>
<evidence type="ECO:0000256" key="2">
    <source>
        <dbReference type="ARBA" id="ARBA00022679"/>
    </source>
</evidence>
<dbReference type="PRINTS" id="PR00143">
    <property type="entry name" value="CITRTSNTHASE"/>
</dbReference>
<dbReference type="InterPro" id="IPR055771">
    <property type="entry name" value="DUF7347"/>
</dbReference>
<dbReference type="InterPro" id="IPR016143">
    <property type="entry name" value="Citrate_synth-like_sm_a-sub"/>
</dbReference>
<comment type="caution">
    <text evidence="5">The sequence shown here is derived from an EMBL/GenBank/DDBJ whole genome shotgun (WGS) entry which is preliminary data.</text>
</comment>
<dbReference type="OrthoDB" id="350470at2157"/>
<evidence type="ECO:0000256" key="1">
    <source>
        <dbReference type="ARBA" id="ARBA00010566"/>
    </source>
</evidence>
<reference evidence="5 6" key="1">
    <citation type="journal article" date="2012" name="J. Bacteriol.">
        <title>Draft Genome Sequence of the Extremely Halophilic Archaeon Halogranum salarium B-1T.</title>
        <authorList>
            <person name="Kim K.K."/>
            <person name="Lee K.C."/>
            <person name="Lee J.S."/>
        </authorList>
    </citation>
    <scope>NUCLEOTIDE SEQUENCE [LARGE SCALE GENOMIC DNA]</scope>
    <source>
        <strain evidence="5 6">B-1</strain>
    </source>
</reference>
<dbReference type="InterPro" id="IPR036969">
    <property type="entry name" value="Citrate_synthase_sf"/>
</dbReference>
<dbReference type="GO" id="GO:0046912">
    <property type="term" value="F:acyltransferase activity, acyl groups converted into alkyl on transfer"/>
    <property type="evidence" value="ECO:0007669"/>
    <property type="project" value="InterPro"/>
</dbReference>
<accession>J3EZA9</accession>
<dbReference type="PANTHER" id="PTHR11739:SF4">
    <property type="entry name" value="CITRATE SYNTHASE, PEROXISOMAL"/>
    <property type="match status" value="1"/>
</dbReference>
<dbReference type="GO" id="GO:0005829">
    <property type="term" value="C:cytosol"/>
    <property type="evidence" value="ECO:0007669"/>
    <property type="project" value="TreeGrafter"/>
</dbReference>
<feature type="domain" description="DUF7347" evidence="4">
    <location>
        <begin position="404"/>
        <end position="476"/>
    </location>
</feature>
<sequence>MTPSVFDPGLSFTEVAETGLSEIDGDTGELRIQGFSVEALAENATYEEVAWLLFDGRLPTDTELVEFTDELSDARRLTDDVYNLIRAGADEGVPAIDVLRMGLGAGNLYCDSEDTLAATRRVVASCPTIVAAYWRYRQGKEPVQPRDDLAHTANFLYMLSGTTPEKSTVDGLETYLTTIVEHGLNASTFAARLVGSTGSDPLSAATAAVGALKGPRHGGALERTFELLTDLDETADPTAVVRTQLEADGSVPGFGHVVYETRDPRAGVLERAAERVGEQAAERVGENRESKSLLSSAQQLETAAEEYFTTHEPTRQIHATVDYYAAVLLSELDVPPELFTAVFAIGRSAGWMAHYLEQLESETLLRPRTRYVGPERRQWIPRSDRGVGDDAGTPSSTDLTGISSVLSTLAEPARLELLLILYESAEPLSYSAIRARSSIDDKGRFNYHLRKLRSRYLTNTDAGYSLSETGRRVVEMLLDDEQLLARTVEETDRR</sequence>
<proteinExistence type="inferred from homology"/>
<name>J3EZA9_9EURY</name>
<dbReference type="PATRIC" id="fig|1210908.3.peg.1427"/>
<dbReference type="AlphaFoldDB" id="J3EZA9"/>
<organism evidence="5 6">
    <name type="scientific">Halogranum salarium B-1</name>
    <dbReference type="NCBI Taxonomy" id="1210908"/>
    <lineage>
        <taxon>Archaea</taxon>
        <taxon>Methanobacteriati</taxon>
        <taxon>Methanobacteriota</taxon>
        <taxon>Stenosarchaea group</taxon>
        <taxon>Halobacteria</taxon>
        <taxon>Halobacteriales</taxon>
        <taxon>Haloferacaceae</taxon>
    </lineage>
</organism>
<dbReference type="eggNOG" id="arCOG04237">
    <property type="taxonomic scope" value="Archaea"/>
</dbReference>
<dbReference type="EMBL" id="ALJD01000003">
    <property type="protein sequence ID" value="EJN60887.1"/>
    <property type="molecule type" value="Genomic_DNA"/>
</dbReference>
<dbReference type="SUPFAM" id="SSF48256">
    <property type="entry name" value="Citrate synthase"/>
    <property type="match status" value="1"/>
</dbReference>
<dbReference type="Pfam" id="PF24038">
    <property type="entry name" value="DUF7347"/>
    <property type="match status" value="1"/>
</dbReference>
<evidence type="ECO:0000259" key="4">
    <source>
        <dbReference type="Pfam" id="PF24038"/>
    </source>
</evidence>
<dbReference type="Proteomes" id="UP000007813">
    <property type="component" value="Unassembled WGS sequence"/>
</dbReference>